<keyword evidence="2" id="KW-0645">Protease</keyword>
<dbReference type="InterPro" id="IPR000064">
    <property type="entry name" value="NLP_P60_dom"/>
</dbReference>
<sequence length="306" mass="34282">MGLAFQLIKESRDNMNKLVSQSNAFLWRKNEMNPVLANILEARKETDLVQINQEDAMKLYEDSLVDSDLLYNDFVIVDEIEGDWAKVVVPSQQSFQDERGYPGWMLLSDLEDTDKTSDTGEKIAVVVPKAEITYENGETRTVSFGTLFTKIAETDDSYTIETPHGLATVLRNQVDLQHKQGDNIGVNVVQMAMQFLDLPYVWAGISSAGFDCSGFAFTLYRTCGKYIGRDATEQSFTGKKIDYANAEPGDLLFFAYEEGKGEVHHVGVYIGNDEMIHSQTPGSKVILTKIAGSKYEPELCVTSRHR</sequence>
<dbReference type="Gene3D" id="3.90.1720.10">
    <property type="entry name" value="endopeptidase domain like (from Nostoc punctiforme)"/>
    <property type="match status" value="1"/>
</dbReference>
<reference evidence="6 7" key="1">
    <citation type="submission" date="2011-08" db="EMBL/GenBank/DDBJ databases">
        <authorList>
            <person name="Weinstock G."/>
            <person name="Sodergren E."/>
            <person name="Clifton S."/>
            <person name="Fulton L."/>
            <person name="Fulton B."/>
            <person name="Courtney L."/>
            <person name="Fronick C."/>
            <person name="Harrison M."/>
            <person name="Strong C."/>
            <person name="Farmer C."/>
            <person name="Delahaunty K."/>
            <person name="Markovic C."/>
            <person name="Hall O."/>
            <person name="Minx P."/>
            <person name="Tomlinson C."/>
            <person name="Mitreva M."/>
            <person name="Hou S."/>
            <person name="Chen J."/>
            <person name="Wollam A."/>
            <person name="Pepin K.H."/>
            <person name="Johnson M."/>
            <person name="Bhonagiri V."/>
            <person name="Zhang X."/>
            <person name="Suruliraj S."/>
            <person name="Warren W."/>
            <person name="Chinwalla A."/>
            <person name="Mardis E.R."/>
            <person name="Wilson R.K."/>
        </authorList>
    </citation>
    <scope>NUCLEOTIDE SEQUENCE [LARGE SCALE GENOMIC DNA]</scope>
    <source>
        <strain evidence="6 7">ATCC 33091</strain>
    </source>
</reference>
<organism evidence="6 7">
    <name type="scientific">Listeria innocua ATCC 33091</name>
    <dbReference type="NCBI Taxonomy" id="1002366"/>
    <lineage>
        <taxon>Bacteria</taxon>
        <taxon>Bacillati</taxon>
        <taxon>Bacillota</taxon>
        <taxon>Bacilli</taxon>
        <taxon>Bacillales</taxon>
        <taxon>Listeriaceae</taxon>
        <taxon>Listeria</taxon>
    </lineage>
</organism>
<dbReference type="EMBL" id="AGCN01000039">
    <property type="protein sequence ID" value="EHN60395.1"/>
    <property type="molecule type" value="Genomic_DNA"/>
</dbReference>
<evidence type="ECO:0000256" key="1">
    <source>
        <dbReference type="ARBA" id="ARBA00007074"/>
    </source>
</evidence>
<keyword evidence="4" id="KW-0788">Thiol protease</keyword>
<evidence type="ECO:0000256" key="2">
    <source>
        <dbReference type="ARBA" id="ARBA00022670"/>
    </source>
</evidence>
<dbReference type="InterPro" id="IPR051202">
    <property type="entry name" value="Peptidase_C40"/>
</dbReference>
<dbReference type="PANTHER" id="PTHR47053:SF3">
    <property type="entry name" value="GAMMA-D-GLUTAMYL-L-LYSINE DIPEPTIDYL-PEPTIDASE"/>
    <property type="match status" value="1"/>
</dbReference>
<dbReference type="Pfam" id="PF00877">
    <property type="entry name" value="NLPC_P60"/>
    <property type="match status" value="1"/>
</dbReference>
<feature type="domain" description="NlpC/P60" evidence="5">
    <location>
        <begin position="182"/>
        <end position="306"/>
    </location>
</feature>
<name>A0AB72Z696_LISIO</name>
<gene>
    <name evidence="6" type="ORF">HMPREF0557_02582</name>
</gene>
<comment type="caution">
    <text evidence="6">The sequence shown here is derived from an EMBL/GenBank/DDBJ whole genome shotgun (WGS) entry which is preliminary data.</text>
</comment>
<evidence type="ECO:0000256" key="3">
    <source>
        <dbReference type="ARBA" id="ARBA00022801"/>
    </source>
</evidence>
<dbReference type="Proteomes" id="UP000003597">
    <property type="component" value="Unassembled WGS sequence"/>
</dbReference>
<dbReference type="SUPFAM" id="SSF54001">
    <property type="entry name" value="Cysteine proteinases"/>
    <property type="match status" value="1"/>
</dbReference>
<keyword evidence="3" id="KW-0378">Hydrolase</keyword>
<dbReference type="InterPro" id="IPR038765">
    <property type="entry name" value="Papain-like_cys_pep_sf"/>
</dbReference>
<dbReference type="GO" id="GO:0006508">
    <property type="term" value="P:proteolysis"/>
    <property type="evidence" value="ECO:0007669"/>
    <property type="project" value="UniProtKB-KW"/>
</dbReference>
<evidence type="ECO:0000313" key="6">
    <source>
        <dbReference type="EMBL" id="EHN60395.1"/>
    </source>
</evidence>
<evidence type="ECO:0000259" key="5">
    <source>
        <dbReference type="PROSITE" id="PS51935"/>
    </source>
</evidence>
<proteinExistence type="inferred from homology"/>
<dbReference type="PANTHER" id="PTHR47053">
    <property type="entry name" value="MUREIN DD-ENDOPEPTIDASE MEPH-RELATED"/>
    <property type="match status" value="1"/>
</dbReference>
<keyword evidence="7" id="KW-1185">Reference proteome</keyword>
<dbReference type="PROSITE" id="PS51935">
    <property type="entry name" value="NLPC_P60"/>
    <property type="match status" value="1"/>
</dbReference>
<comment type="similarity">
    <text evidence="1">Belongs to the peptidase C40 family.</text>
</comment>
<dbReference type="GO" id="GO:0008234">
    <property type="term" value="F:cysteine-type peptidase activity"/>
    <property type="evidence" value="ECO:0007669"/>
    <property type="project" value="UniProtKB-KW"/>
</dbReference>
<dbReference type="AlphaFoldDB" id="A0AB72Z696"/>
<protein>
    <submittedName>
        <fullName evidence="6">NlpC/P60 family protein</fullName>
    </submittedName>
</protein>
<evidence type="ECO:0000313" key="7">
    <source>
        <dbReference type="Proteomes" id="UP000003597"/>
    </source>
</evidence>
<evidence type="ECO:0000256" key="4">
    <source>
        <dbReference type="ARBA" id="ARBA00022807"/>
    </source>
</evidence>
<accession>A0AB72Z696</accession>